<keyword evidence="14" id="KW-0594">Phospholipid biosynthesis</keyword>
<evidence type="ECO:0000256" key="5">
    <source>
        <dbReference type="ARBA" id="ARBA00013212"/>
    </source>
</evidence>
<comment type="cofactor">
    <cofactor evidence="1">
        <name>Mn(2+)</name>
        <dbReference type="ChEBI" id="CHEBI:29035"/>
    </cofactor>
</comment>
<dbReference type="Gene3D" id="1.20.120.1760">
    <property type="match status" value="1"/>
</dbReference>
<feature type="compositionally biased region" description="Polar residues" evidence="19">
    <location>
        <begin position="12"/>
        <end position="28"/>
    </location>
</feature>
<accession>A0A7S3C9C7</accession>
<evidence type="ECO:0000256" key="10">
    <source>
        <dbReference type="ARBA" id="ARBA00022842"/>
    </source>
</evidence>
<evidence type="ECO:0000256" key="7">
    <source>
        <dbReference type="ARBA" id="ARBA00022679"/>
    </source>
</evidence>
<feature type="region of interest" description="Disordered" evidence="19">
    <location>
        <begin position="1"/>
        <end position="28"/>
    </location>
</feature>
<evidence type="ECO:0000256" key="15">
    <source>
        <dbReference type="ARBA" id="ARBA00023211"/>
    </source>
</evidence>
<dbReference type="PROSITE" id="PS00379">
    <property type="entry name" value="CDP_ALCOHOL_P_TRANSF"/>
    <property type="match status" value="1"/>
</dbReference>
<feature type="transmembrane region" description="Helical" evidence="20">
    <location>
        <begin position="239"/>
        <end position="259"/>
    </location>
</feature>
<feature type="transmembrane region" description="Helical" evidence="20">
    <location>
        <begin position="189"/>
        <end position="209"/>
    </location>
</feature>
<comment type="cofactor">
    <cofactor evidence="2">
        <name>Mg(2+)</name>
        <dbReference type="ChEBI" id="CHEBI:18420"/>
    </cofactor>
</comment>
<dbReference type="InterPro" id="IPR048254">
    <property type="entry name" value="CDP_ALCOHOL_P_TRANSF_CS"/>
</dbReference>
<comment type="catalytic activity">
    <reaction evidence="17">
        <text>a CDP-1,2-diacyl-sn-glycerol + myo-inositol = a 1,2-diacyl-sn-glycero-3-phospho-(1D-myo-inositol) + CMP + H(+)</text>
        <dbReference type="Rhea" id="RHEA:11580"/>
        <dbReference type="ChEBI" id="CHEBI:15378"/>
        <dbReference type="ChEBI" id="CHEBI:17268"/>
        <dbReference type="ChEBI" id="CHEBI:57880"/>
        <dbReference type="ChEBI" id="CHEBI:58332"/>
        <dbReference type="ChEBI" id="CHEBI:60377"/>
        <dbReference type="EC" id="2.7.8.11"/>
    </reaction>
</comment>
<dbReference type="InterPro" id="IPR043130">
    <property type="entry name" value="CDP-OH_PTrfase_TM_dom"/>
</dbReference>
<evidence type="ECO:0000256" key="1">
    <source>
        <dbReference type="ARBA" id="ARBA00001936"/>
    </source>
</evidence>
<keyword evidence="16" id="KW-1208">Phospholipid metabolism</keyword>
<evidence type="ECO:0000256" key="13">
    <source>
        <dbReference type="ARBA" id="ARBA00023136"/>
    </source>
</evidence>
<evidence type="ECO:0000256" key="4">
    <source>
        <dbReference type="ARBA" id="ARBA00010441"/>
    </source>
</evidence>
<keyword evidence="13 20" id="KW-0472">Membrane</keyword>
<dbReference type="InterPro" id="IPR000462">
    <property type="entry name" value="CDP-OH_P_trans"/>
</dbReference>
<name>A0A7S3C9C7_9CHLO</name>
<dbReference type="FunFam" id="1.20.120.1760:FF:000003">
    <property type="entry name" value="CDP-diacylglycerol--inositol 3-phosphatidyltransferase"/>
    <property type="match status" value="1"/>
</dbReference>
<dbReference type="PIRSF" id="PIRSF000848">
    <property type="entry name" value="CDP_diag_ino_3_P"/>
    <property type="match status" value="1"/>
</dbReference>
<evidence type="ECO:0000256" key="14">
    <source>
        <dbReference type="ARBA" id="ARBA00023209"/>
    </source>
</evidence>
<dbReference type="GO" id="GO:0006661">
    <property type="term" value="P:phosphatidylinositol biosynthetic process"/>
    <property type="evidence" value="ECO:0007669"/>
    <property type="project" value="TreeGrafter"/>
</dbReference>
<keyword evidence="6" id="KW-0444">Lipid biosynthesis</keyword>
<evidence type="ECO:0000256" key="6">
    <source>
        <dbReference type="ARBA" id="ARBA00022516"/>
    </source>
</evidence>
<dbReference type="PANTHER" id="PTHR15362:SF4">
    <property type="entry name" value="CDP-DIACYLGLYCEROL--INOSITOL 3-PHOSPHATIDYLTRANSFERASE"/>
    <property type="match status" value="1"/>
</dbReference>
<evidence type="ECO:0000256" key="17">
    <source>
        <dbReference type="ARBA" id="ARBA00050166"/>
    </source>
</evidence>
<evidence type="ECO:0000256" key="18">
    <source>
        <dbReference type="RuleBase" id="RU003750"/>
    </source>
</evidence>
<keyword evidence="12" id="KW-0443">Lipid metabolism</keyword>
<keyword evidence="15" id="KW-0464">Manganese</keyword>
<dbReference type="Pfam" id="PF01066">
    <property type="entry name" value="CDP-OH_P_transf"/>
    <property type="match status" value="1"/>
</dbReference>
<feature type="transmembrane region" description="Helical" evidence="20">
    <location>
        <begin position="127"/>
        <end position="150"/>
    </location>
</feature>
<dbReference type="EC" id="2.7.8.11" evidence="5"/>
<dbReference type="PANTHER" id="PTHR15362">
    <property type="entry name" value="PHOSPHATIDYLINOSITOL SYNTHASE"/>
    <property type="match status" value="1"/>
</dbReference>
<dbReference type="GO" id="GO:0046872">
    <property type="term" value="F:metal ion binding"/>
    <property type="evidence" value="ECO:0007669"/>
    <property type="project" value="UniProtKB-KW"/>
</dbReference>
<keyword evidence="8 20" id="KW-0812">Transmembrane</keyword>
<evidence type="ECO:0000256" key="2">
    <source>
        <dbReference type="ARBA" id="ARBA00001946"/>
    </source>
</evidence>
<keyword evidence="9" id="KW-0479">Metal-binding</keyword>
<organism evidence="21">
    <name type="scientific">Chloropicon roscoffensis</name>
    <dbReference type="NCBI Taxonomy" id="1461544"/>
    <lineage>
        <taxon>Eukaryota</taxon>
        <taxon>Viridiplantae</taxon>
        <taxon>Chlorophyta</taxon>
        <taxon>Chloropicophyceae</taxon>
        <taxon>Chloropicales</taxon>
        <taxon>Chloropicaceae</taxon>
        <taxon>Chloropicon</taxon>
    </lineage>
</organism>
<sequence>MSMEEPLMGNPATGTLQTDRSDLGTSQTSANSYPHKTAMVGGRTNTMGFFQRHRNIALYVPNIVGYLRVVCSAAAVALAFTRPKAMLAFYFVSFVFDELDGRFARLFSQQSTFGAVLDMVTDRLSTAALLCILGVLYPGMAQFCILLQALDIASHWCHMYASLVSGGTSHKELSNHHNWLVRSYYANRIFMGTCCVSCELMYLSLYGLAWPDQFEGWAISSGWLRRFFSFHLKQQNEEVPVFMLFAAIAVPGFIIKNVINVIQLYQSMMGLCRHDLKNM</sequence>
<evidence type="ECO:0000313" key="21">
    <source>
        <dbReference type="EMBL" id="CAE0189829.1"/>
    </source>
</evidence>
<dbReference type="GO" id="GO:0003881">
    <property type="term" value="F:CDP-diacylglycerol-inositol 3-phosphatidyltransferase activity"/>
    <property type="evidence" value="ECO:0007669"/>
    <property type="project" value="UniProtKB-EC"/>
</dbReference>
<protein>
    <recommendedName>
        <fullName evidence="5">CDP-diacylglycerol--inositol 3-phosphatidyltransferase</fullName>
        <ecNumber evidence="5">2.7.8.11</ecNumber>
    </recommendedName>
</protein>
<evidence type="ECO:0000256" key="16">
    <source>
        <dbReference type="ARBA" id="ARBA00023264"/>
    </source>
</evidence>
<evidence type="ECO:0000256" key="20">
    <source>
        <dbReference type="SAM" id="Phobius"/>
    </source>
</evidence>
<evidence type="ECO:0000256" key="8">
    <source>
        <dbReference type="ARBA" id="ARBA00022692"/>
    </source>
</evidence>
<evidence type="ECO:0000256" key="11">
    <source>
        <dbReference type="ARBA" id="ARBA00022989"/>
    </source>
</evidence>
<keyword evidence="10" id="KW-0460">Magnesium</keyword>
<evidence type="ECO:0000256" key="19">
    <source>
        <dbReference type="SAM" id="MobiDB-lite"/>
    </source>
</evidence>
<evidence type="ECO:0000256" key="12">
    <source>
        <dbReference type="ARBA" id="ARBA00023098"/>
    </source>
</evidence>
<gene>
    <name evidence="21" type="ORF">CROS1456_LOCUS2918</name>
</gene>
<dbReference type="EMBL" id="HBHZ01003792">
    <property type="protein sequence ID" value="CAE0189829.1"/>
    <property type="molecule type" value="Transcribed_RNA"/>
</dbReference>
<comment type="subcellular location">
    <subcellularLocation>
        <location evidence="3">Membrane</location>
        <topology evidence="3">Multi-pass membrane protein</topology>
    </subcellularLocation>
</comment>
<feature type="transmembrane region" description="Helical" evidence="20">
    <location>
        <begin position="56"/>
        <end position="80"/>
    </location>
</feature>
<proteinExistence type="inferred from homology"/>
<reference evidence="21" key="1">
    <citation type="submission" date="2021-01" db="EMBL/GenBank/DDBJ databases">
        <authorList>
            <person name="Corre E."/>
            <person name="Pelletier E."/>
            <person name="Niang G."/>
            <person name="Scheremetjew M."/>
            <person name="Finn R."/>
            <person name="Kale V."/>
            <person name="Holt S."/>
            <person name="Cochrane G."/>
            <person name="Meng A."/>
            <person name="Brown T."/>
            <person name="Cohen L."/>
        </authorList>
    </citation>
    <scope>NUCLEOTIDE SEQUENCE</scope>
    <source>
        <strain evidence="21">RCC1871</strain>
    </source>
</reference>
<dbReference type="GO" id="GO:0016020">
    <property type="term" value="C:membrane"/>
    <property type="evidence" value="ECO:0007669"/>
    <property type="project" value="UniProtKB-SubCell"/>
</dbReference>
<keyword evidence="11 20" id="KW-1133">Transmembrane helix</keyword>
<dbReference type="AlphaFoldDB" id="A0A7S3C9C7"/>
<evidence type="ECO:0000256" key="3">
    <source>
        <dbReference type="ARBA" id="ARBA00004141"/>
    </source>
</evidence>
<evidence type="ECO:0000256" key="9">
    <source>
        <dbReference type="ARBA" id="ARBA00022723"/>
    </source>
</evidence>
<dbReference type="InterPro" id="IPR014387">
    <property type="entry name" value="CDP_diag_ino_3_P_euk"/>
</dbReference>
<comment type="similarity">
    <text evidence="4 18">Belongs to the CDP-alcohol phosphatidyltransferase class-I family.</text>
</comment>
<keyword evidence="7 18" id="KW-0808">Transferase</keyword>
<dbReference type="GO" id="GO:0005794">
    <property type="term" value="C:Golgi apparatus"/>
    <property type="evidence" value="ECO:0007669"/>
    <property type="project" value="TreeGrafter"/>
</dbReference>